<feature type="transmembrane region" description="Helical" evidence="1">
    <location>
        <begin position="24"/>
        <end position="46"/>
    </location>
</feature>
<reference evidence="2" key="1">
    <citation type="submission" date="2020-07" db="EMBL/GenBank/DDBJ databases">
        <title>Huge and variable diversity of episymbiotic CPR bacteria and DPANN archaea in groundwater ecosystems.</title>
        <authorList>
            <person name="He C.Y."/>
            <person name="Keren R."/>
            <person name="Whittaker M."/>
            <person name="Farag I.F."/>
            <person name="Doudna J."/>
            <person name="Cate J.H.D."/>
            <person name="Banfield J.F."/>
        </authorList>
    </citation>
    <scope>NUCLEOTIDE SEQUENCE</scope>
    <source>
        <strain evidence="2">NC_groundwater_1818_Pr3_B-0.1um_66_35</strain>
    </source>
</reference>
<organism evidence="2 3">
    <name type="scientific">Rhodopseudomonas palustris</name>
    <dbReference type="NCBI Taxonomy" id="1076"/>
    <lineage>
        <taxon>Bacteria</taxon>
        <taxon>Pseudomonadati</taxon>
        <taxon>Pseudomonadota</taxon>
        <taxon>Alphaproteobacteria</taxon>
        <taxon>Hyphomicrobiales</taxon>
        <taxon>Nitrobacteraceae</taxon>
        <taxon>Rhodopseudomonas</taxon>
    </lineage>
</organism>
<evidence type="ECO:0000256" key="1">
    <source>
        <dbReference type="SAM" id="Phobius"/>
    </source>
</evidence>
<dbReference type="AlphaFoldDB" id="A0A933S142"/>
<name>A0A933S142_RHOPL</name>
<comment type="caution">
    <text evidence="2">The sequence shown here is derived from an EMBL/GenBank/DDBJ whole genome shotgun (WGS) entry which is preliminary data.</text>
</comment>
<gene>
    <name evidence="2" type="ORF">HZA66_20675</name>
</gene>
<evidence type="ECO:0000313" key="3">
    <source>
        <dbReference type="Proteomes" id="UP000782519"/>
    </source>
</evidence>
<accession>A0A933S142</accession>
<protein>
    <submittedName>
        <fullName evidence="2">Uncharacterized protein</fullName>
    </submittedName>
</protein>
<keyword evidence="1" id="KW-0472">Membrane</keyword>
<dbReference type="EMBL" id="JACRJB010000056">
    <property type="protein sequence ID" value="MBI5131862.1"/>
    <property type="molecule type" value="Genomic_DNA"/>
</dbReference>
<evidence type="ECO:0000313" key="2">
    <source>
        <dbReference type="EMBL" id="MBI5131862.1"/>
    </source>
</evidence>
<sequence>MTALPLPAGYPVGGVAGDQLRVTALHLATDHAGLIALLIVASVLTWSRTRRGRPHA</sequence>
<proteinExistence type="predicted"/>
<keyword evidence="1" id="KW-0812">Transmembrane</keyword>
<keyword evidence="1" id="KW-1133">Transmembrane helix</keyword>
<dbReference type="Proteomes" id="UP000782519">
    <property type="component" value="Unassembled WGS sequence"/>
</dbReference>